<evidence type="ECO:0000313" key="2">
    <source>
        <dbReference type="EMBL" id="TDQ82178.1"/>
    </source>
</evidence>
<keyword evidence="1" id="KW-1133">Transmembrane helix</keyword>
<dbReference type="AlphaFoldDB" id="A0A4V3DET2"/>
<sequence>MQHWFDRVSGGCNPASRRRGRFVAQVVVPALILAGILAGIAAAPVLADTPKNLGAFEKWRALTATADGKRTCYAMSIPVEKKGNVAGRGEAAAMVTHFPEIGALDQVSIVLGFEPASNNPVIAKIGGFTFTLDEVAGDRAWVKGRANDRAMVQALKKSNRMVVTASTAKGLKVVDTYDLTGFTKAYGAMSKACS</sequence>
<dbReference type="Proteomes" id="UP000295783">
    <property type="component" value="Unassembled WGS sequence"/>
</dbReference>
<dbReference type="InterPro" id="IPR010642">
    <property type="entry name" value="Invasion_prot_B"/>
</dbReference>
<feature type="transmembrane region" description="Helical" evidence="1">
    <location>
        <begin position="26"/>
        <end position="47"/>
    </location>
</feature>
<name>A0A4V3DET2_9PROT</name>
<protein>
    <recommendedName>
        <fullName evidence="4">Invasion protein IalB</fullName>
    </recommendedName>
</protein>
<evidence type="ECO:0000313" key="3">
    <source>
        <dbReference type="Proteomes" id="UP000295783"/>
    </source>
</evidence>
<keyword evidence="3" id="KW-1185">Reference proteome</keyword>
<proteinExistence type="predicted"/>
<keyword evidence="1" id="KW-0812">Transmembrane</keyword>
<dbReference type="EMBL" id="SNYW01000008">
    <property type="protein sequence ID" value="TDQ82178.1"/>
    <property type="molecule type" value="Genomic_DNA"/>
</dbReference>
<organism evidence="2 3">
    <name type="scientific">Dongia mobilis</name>
    <dbReference type="NCBI Taxonomy" id="578943"/>
    <lineage>
        <taxon>Bacteria</taxon>
        <taxon>Pseudomonadati</taxon>
        <taxon>Pseudomonadota</taxon>
        <taxon>Alphaproteobacteria</taxon>
        <taxon>Rhodospirillales</taxon>
        <taxon>Dongiaceae</taxon>
        <taxon>Dongia</taxon>
    </lineage>
</organism>
<keyword evidence="1" id="KW-0472">Membrane</keyword>
<comment type="caution">
    <text evidence="2">The sequence shown here is derived from an EMBL/GenBank/DDBJ whole genome shotgun (WGS) entry which is preliminary data.</text>
</comment>
<evidence type="ECO:0000256" key="1">
    <source>
        <dbReference type="SAM" id="Phobius"/>
    </source>
</evidence>
<dbReference type="InterPro" id="IPR038696">
    <property type="entry name" value="IalB_sf"/>
</dbReference>
<dbReference type="Gene3D" id="2.60.40.1880">
    <property type="entry name" value="Invasion associated locus B (IalB) protein"/>
    <property type="match status" value="1"/>
</dbReference>
<dbReference type="Pfam" id="PF06776">
    <property type="entry name" value="IalB"/>
    <property type="match status" value="1"/>
</dbReference>
<evidence type="ECO:0008006" key="4">
    <source>
        <dbReference type="Google" id="ProtNLM"/>
    </source>
</evidence>
<gene>
    <name evidence="2" type="ORF">A8950_2000</name>
</gene>
<reference evidence="2 3" key="1">
    <citation type="submission" date="2019-03" db="EMBL/GenBank/DDBJ databases">
        <title>Genomic Encyclopedia of Type Strains, Phase III (KMG-III): the genomes of soil and plant-associated and newly described type strains.</title>
        <authorList>
            <person name="Whitman W."/>
        </authorList>
    </citation>
    <scope>NUCLEOTIDE SEQUENCE [LARGE SCALE GENOMIC DNA]</scope>
    <source>
        <strain evidence="2 3">CGMCC 1.7660</strain>
    </source>
</reference>
<accession>A0A4V3DET2</accession>